<keyword evidence="4" id="KW-0547">Nucleotide-binding</keyword>
<dbReference type="InterPro" id="IPR050267">
    <property type="entry name" value="Anti-sigma-factor_SerPK"/>
</dbReference>
<dbReference type="CDD" id="cd16936">
    <property type="entry name" value="HATPase_RsbW-like"/>
    <property type="match status" value="1"/>
</dbReference>
<dbReference type="InterPro" id="IPR036890">
    <property type="entry name" value="HATPase_C_sf"/>
</dbReference>
<name>A0A6I6FI24_9ACTN</name>
<keyword evidence="5" id="KW-1185">Reference proteome</keyword>
<evidence type="ECO:0000313" key="5">
    <source>
        <dbReference type="Proteomes" id="UP000422572"/>
    </source>
</evidence>
<feature type="compositionally biased region" description="Low complexity" evidence="2">
    <location>
        <begin position="26"/>
        <end position="36"/>
    </location>
</feature>
<feature type="compositionally biased region" description="Polar residues" evidence="2">
    <location>
        <begin position="1"/>
        <end position="11"/>
    </location>
</feature>
<sequence length="161" mass="16772">MQSDGTASLEATRTDRAVHQDEERGGSPVAGPGASASTVYTDLGDAIGSARDFTAAFLRARADEGTDIRPRTVEDARLVVSELVTNVVRHAAGPCRVDLELAGGMLEISVSDAYRAAPTAHAPDPGRVGQHGLEIVLALCASVDVEPLPDGKRVRACLVVD</sequence>
<organism evidence="4 5">
    <name type="scientific">Streptomyces ficellus</name>
    <dbReference type="NCBI Taxonomy" id="1977088"/>
    <lineage>
        <taxon>Bacteria</taxon>
        <taxon>Bacillati</taxon>
        <taxon>Actinomycetota</taxon>
        <taxon>Actinomycetes</taxon>
        <taxon>Kitasatosporales</taxon>
        <taxon>Streptomycetaceae</taxon>
        <taxon>Streptomyces</taxon>
    </lineage>
</organism>
<accession>A0A6I6FI24</accession>
<dbReference type="GO" id="GO:0004674">
    <property type="term" value="F:protein serine/threonine kinase activity"/>
    <property type="evidence" value="ECO:0007669"/>
    <property type="project" value="UniProtKB-KW"/>
</dbReference>
<gene>
    <name evidence="4" type="ORF">EIZ62_01760</name>
</gene>
<dbReference type="KEGG" id="sfic:EIZ62_01760"/>
<keyword evidence="1" id="KW-0723">Serine/threonine-protein kinase</keyword>
<dbReference type="PANTHER" id="PTHR35526">
    <property type="entry name" value="ANTI-SIGMA-F FACTOR RSBW-RELATED"/>
    <property type="match status" value="1"/>
</dbReference>
<evidence type="ECO:0000313" key="4">
    <source>
        <dbReference type="EMBL" id="QGV77118.1"/>
    </source>
</evidence>
<feature type="compositionally biased region" description="Basic and acidic residues" evidence="2">
    <location>
        <begin position="12"/>
        <end position="25"/>
    </location>
</feature>
<dbReference type="Pfam" id="PF13581">
    <property type="entry name" value="HATPase_c_2"/>
    <property type="match status" value="1"/>
</dbReference>
<reference evidence="4 5" key="1">
    <citation type="submission" date="2018-12" db="EMBL/GenBank/DDBJ databases">
        <title>Complete genome sequence of Streptomyces ficellus NRRL8067, the producer of ficellomycin, feldamycin and nojirimycin.</title>
        <authorList>
            <person name="Zhang H."/>
            <person name="Yue R."/>
            <person name="Liu Y."/>
            <person name="Li M."/>
            <person name="Mu H."/>
            <person name="Zhang J."/>
        </authorList>
    </citation>
    <scope>NUCLEOTIDE SEQUENCE [LARGE SCALE GENOMIC DNA]</scope>
    <source>
        <strain evidence="4 5">NRRL 8067</strain>
    </source>
</reference>
<keyword evidence="4" id="KW-0067">ATP-binding</keyword>
<dbReference type="PANTHER" id="PTHR35526:SF3">
    <property type="entry name" value="ANTI-SIGMA-F FACTOR RSBW"/>
    <property type="match status" value="1"/>
</dbReference>
<feature type="domain" description="Histidine kinase/HSP90-like ATPase" evidence="3">
    <location>
        <begin position="50"/>
        <end position="156"/>
    </location>
</feature>
<dbReference type="SUPFAM" id="SSF55874">
    <property type="entry name" value="ATPase domain of HSP90 chaperone/DNA topoisomerase II/histidine kinase"/>
    <property type="match status" value="1"/>
</dbReference>
<dbReference type="GO" id="GO:0005524">
    <property type="term" value="F:ATP binding"/>
    <property type="evidence" value="ECO:0007669"/>
    <property type="project" value="UniProtKB-KW"/>
</dbReference>
<keyword evidence="1" id="KW-0808">Transferase</keyword>
<evidence type="ECO:0000256" key="1">
    <source>
        <dbReference type="ARBA" id="ARBA00022527"/>
    </source>
</evidence>
<protein>
    <submittedName>
        <fullName evidence="4">ATP-binding protein</fullName>
    </submittedName>
</protein>
<dbReference type="Gene3D" id="3.30.565.10">
    <property type="entry name" value="Histidine kinase-like ATPase, C-terminal domain"/>
    <property type="match status" value="1"/>
</dbReference>
<dbReference type="OrthoDB" id="4304137at2"/>
<evidence type="ECO:0000259" key="3">
    <source>
        <dbReference type="Pfam" id="PF13581"/>
    </source>
</evidence>
<proteinExistence type="predicted"/>
<evidence type="ECO:0000256" key="2">
    <source>
        <dbReference type="SAM" id="MobiDB-lite"/>
    </source>
</evidence>
<keyword evidence="1" id="KW-0418">Kinase</keyword>
<dbReference type="InterPro" id="IPR003594">
    <property type="entry name" value="HATPase_dom"/>
</dbReference>
<dbReference type="EMBL" id="CP034279">
    <property type="protein sequence ID" value="QGV77118.1"/>
    <property type="molecule type" value="Genomic_DNA"/>
</dbReference>
<dbReference type="AlphaFoldDB" id="A0A6I6FI24"/>
<dbReference type="Proteomes" id="UP000422572">
    <property type="component" value="Chromosome"/>
</dbReference>
<feature type="region of interest" description="Disordered" evidence="2">
    <location>
        <begin position="1"/>
        <end position="36"/>
    </location>
</feature>